<feature type="region of interest" description="Disordered" evidence="2">
    <location>
        <begin position="153"/>
        <end position="186"/>
    </location>
</feature>
<feature type="coiled-coil region" evidence="1">
    <location>
        <begin position="10"/>
        <end position="37"/>
    </location>
</feature>
<keyword evidence="3" id="KW-1185">Reference proteome</keyword>
<dbReference type="AlphaFoldDB" id="A0A1I8I015"/>
<feature type="region of interest" description="Disordered" evidence="2">
    <location>
        <begin position="77"/>
        <end position="102"/>
    </location>
</feature>
<accession>A0A1I8I015</accession>
<reference evidence="4" key="1">
    <citation type="submission" date="2016-11" db="UniProtKB">
        <authorList>
            <consortium name="WormBaseParasite"/>
        </authorList>
    </citation>
    <scope>IDENTIFICATION</scope>
</reference>
<proteinExistence type="predicted"/>
<evidence type="ECO:0000256" key="2">
    <source>
        <dbReference type="SAM" id="MobiDB-lite"/>
    </source>
</evidence>
<dbReference type="Proteomes" id="UP000095280">
    <property type="component" value="Unplaced"/>
</dbReference>
<name>A0A1I8I015_9PLAT</name>
<sequence length="186" mass="19469">MRARAWERRSREAASLLREATERLAEARLRVDSEAGDATRACRALGAGLAVAGDLARTQGRLLQKLLLRERLRGAPQALMPANRPNYEVEPSDNADDDNSDNSMATLTAAVAADAAGGSNPPLAAPECSSSLSSCCGSASRYCPMSPLLVDSAGGGGGSRWSDASYSHSRQAAPLLPQMLNGDQQA</sequence>
<evidence type="ECO:0000256" key="1">
    <source>
        <dbReference type="SAM" id="Coils"/>
    </source>
</evidence>
<keyword evidence="1" id="KW-0175">Coiled coil</keyword>
<evidence type="ECO:0000313" key="3">
    <source>
        <dbReference type="Proteomes" id="UP000095280"/>
    </source>
</evidence>
<dbReference type="WBParaSite" id="maker-uti_cns_0008968-snap-gene-0.3-mRNA-1">
    <property type="protein sequence ID" value="maker-uti_cns_0008968-snap-gene-0.3-mRNA-1"/>
    <property type="gene ID" value="maker-uti_cns_0008968-snap-gene-0.3"/>
</dbReference>
<protein>
    <submittedName>
        <fullName evidence="4">Uncharacterized protein</fullName>
    </submittedName>
</protein>
<feature type="compositionally biased region" description="Acidic residues" evidence="2">
    <location>
        <begin position="90"/>
        <end position="100"/>
    </location>
</feature>
<evidence type="ECO:0000313" key="4">
    <source>
        <dbReference type="WBParaSite" id="maker-uti_cns_0008968-snap-gene-0.3-mRNA-1"/>
    </source>
</evidence>
<organism evidence="3 4">
    <name type="scientific">Macrostomum lignano</name>
    <dbReference type="NCBI Taxonomy" id="282301"/>
    <lineage>
        <taxon>Eukaryota</taxon>
        <taxon>Metazoa</taxon>
        <taxon>Spiralia</taxon>
        <taxon>Lophotrochozoa</taxon>
        <taxon>Platyhelminthes</taxon>
        <taxon>Rhabditophora</taxon>
        <taxon>Macrostomorpha</taxon>
        <taxon>Macrostomida</taxon>
        <taxon>Macrostomidae</taxon>
        <taxon>Macrostomum</taxon>
    </lineage>
</organism>